<dbReference type="CDD" id="cd12547">
    <property type="entry name" value="RRM1_2_PAR10"/>
    <property type="match status" value="1"/>
</dbReference>
<evidence type="ECO:0000259" key="10">
    <source>
        <dbReference type="PROSITE" id="PS50918"/>
    </source>
</evidence>
<name>A0AAN9BSS6_9CAEN</name>
<dbReference type="InterPro" id="IPR002589">
    <property type="entry name" value="Macro_dom"/>
</dbReference>
<feature type="domain" description="Macro" evidence="12">
    <location>
        <begin position="1278"/>
        <end position="1452"/>
    </location>
</feature>
<dbReference type="PROSITE" id="PS51059">
    <property type="entry name" value="PARP_CATALYTIC"/>
    <property type="match status" value="1"/>
</dbReference>
<comment type="caution">
    <text evidence="13">The sequence shown here is derived from an EMBL/GenBank/DDBJ whole genome shotgun (WGS) entry which is preliminary data.</text>
</comment>
<dbReference type="InterPro" id="IPR012317">
    <property type="entry name" value="Poly(ADP-ribose)pol_cat_dom"/>
</dbReference>
<evidence type="ECO:0000259" key="9">
    <source>
        <dbReference type="PROSITE" id="PS50102"/>
    </source>
</evidence>
<evidence type="ECO:0000313" key="13">
    <source>
        <dbReference type="EMBL" id="KAK7110514.1"/>
    </source>
</evidence>
<keyword evidence="4 7" id="KW-0520">NAD</keyword>
<dbReference type="GO" id="GO:0005737">
    <property type="term" value="C:cytoplasm"/>
    <property type="evidence" value="ECO:0007669"/>
    <property type="project" value="TreeGrafter"/>
</dbReference>
<dbReference type="InterPro" id="IPR012677">
    <property type="entry name" value="Nucleotide-bd_a/b_plait_sf"/>
</dbReference>
<dbReference type="Gene3D" id="3.30.70.330">
    <property type="match status" value="3"/>
</dbReference>
<dbReference type="SUPFAM" id="SSF54928">
    <property type="entry name" value="RNA-binding domain, RBD"/>
    <property type="match status" value="3"/>
</dbReference>
<evidence type="ECO:0000256" key="3">
    <source>
        <dbReference type="ARBA" id="ARBA00022679"/>
    </source>
</evidence>
<dbReference type="Gene3D" id="3.90.228.10">
    <property type="match status" value="1"/>
</dbReference>
<dbReference type="GO" id="GO:0005634">
    <property type="term" value="C:nucleus"/>
    <property type="evidence" value="ECO:0007669"/>
    <property type="project" value="UniProtKB-SubCell"/>
</dbReference>
<dbReference type="Pfam" id="PF23085">
    <property type="entry name" value="RRM_PARP14_3"/>
    <property type="match status" value="3"/>
</dbReference>
<dbReference type="InterPro" id="IPR000504">
    <property type="entry name" value="RRM_dom"/>
</dbReference>
<dbReference type="CDD" id="cd02907">
    <property type="entry name" value="Macro_Af1521_BAL-like"/>
    <property type="match status" value="1"/>
</dbReference>
<organism evidence="13 14">
    <name type="scientific">Littorina saxatilis</name>
    <dbReference type="NCBI Taxonomy" id="31220"/>
    <lineage>
        <taxon>Eukaryota</taxon>
        <taxon>Metazoa</taxon>
        <taxon>Spiralia</taxon>
        <taxon>Lophotrochozoa</taxon>
        <taxon>Mollusca</taxon>
        <taxon>Gastropoda</taxon>
        <taxon>Caenogastropoda</taxon>
        <taxon>Littorinimorpha</taxon>
        <taxon>Littorinoidea</taxon>
        <taxon>Littorinidae</taxon>
        <taxon>Littorina</taxon>
    </lineage>
</organism>
<dbReference type="Proteomes" id="UP001374579">
    <property type="component" value="Unassembled WGS sequence"/>
</dbReference>
<gene>
    <name evidence="13" type="ORF">V1264_014370</name>
</gene>
<dbReference type="CDD" id="cd01439">
    <property type="entry name" value="TCCD_inducible_PARP_like"/>
    <property type="match status" value="1"/>
</dbReference>
<dbReference type="Pfam" id="PF00644">
    <property type="entry name" value="PARP"/>
    <property type="match status" value="1"/>
</dbReference>
<dbReference type="InterPro" id="IPR035979">
    <property type="entry name" value="RBD_domain_sf"/>
</dbReference>
<dbReference type="Pfam" id="PF02825">
    <property type="entry name" value="WWE"/>
    <property type="match status" value="1"/>
</dbReference>
<feature type="coiled-coil region" evidence="8">
    <location>
        <begin position="478"/>
        <end position="505"/>
    </location>
</feature>
<dbReference type="PROSITE" id="PS51154">
    <property type="entry name" value="MACRO"/>
    <property type="match status" value="3"/>
</dbReference>
<evidence type="ECO:0000256" key="7">
    <source>
        <dbReference type="RuleBase" id="RU362114"/>
    </source>
</evidence>
<comment type="subcellular location">
    <subcellularLocation>
        <location evidence="1">Nucleus</location>
    </subcellularLocation>
</comment>
<proteinExistence type="predicted"/>
<feature type="domain" description="WWE" evidence="10">
    <location>
        <begin position="1585"/>
        <end position="1667"/>
    </location>
</feature>
<evidence type="ECO:0000256" key="2">
    <source>
        <dbReference type="ARBA" id="ARBA00022676"/>
    </source>
</evidence>
<dbReference type="PANTHER" id="PTHR14453:SF67">
    <property type="entry name" value="POLY [ADP-RIBOSE] POLYMERASE"/>
    <property type="match status" value="1"/>
</dbReference>
<feature type="domain" description="RRM" evidence="9">
    <location>
        <begin position="254"/>
        <end position="328"/>
    </location>
</feature>
<protein>
    <recommendedName>
        <fullName evidence="7">Poly [ADP-ribose] polymerase</fullName>
        <shortName evidence="7">PARP</shortName>
        <ecNumber evidence="7">2.4.2.-</ecNumber>
    </recommendedName>
</protein>
<evidence type="ECO:0000256" key="5">
    <source>
        <dbReference type="ARBA" id="ARBA00023242"/>
    </source>
</evidence>
<dbReference type="Gene3D" id="3.40.220.10">
    <property type="entry name" value="Leucine Aminopeptidase, subunit E, domain 1"/>
    <property type="match status" value="3"/>
</dbReference>
<dbReference type="Pfam" id="PF01661">
    <property type="entry name" value="Macro"/>
    <property type="match status" value="3"/>
</dbReference>
<dbReference type="InterPro" id="IPR037197">
    <property type="entry name" value="WWE_dom_sf"/>
</dbReference>
<keyword evidence="5" id="KW-0539">Nucleus</keyword>
<keyword evidence="2 7" id="KW-0328">Glycosyltransferase</keyword>
<evidence type="ECO:0000256" key="8">
    <source>
        <dbReference type="SAM" id="Coils"/>
    </source>
</evidence>
<keyword evidence="14" id="KW-1185">Reference proteome</keyword>
<feature type="domain" description="RRM" evidence="9">
    <location>
        <begin position="95"/>
        <end position="169"/>
    </location>
</feature>
<dbReference type="GO" id="GO:0003714">
    <property type="term" value="F:transcription corepressor activity"/>
    <property type="evidence" value="ECO:0007669"/>
    <property type="project" value="TreeGrafter"/>
</dbReference>
<dbReference type="InterPro" id="IPR043472">
    <property type="entry name" value="Macro_dom-like"/>
</dbReference>
<dbReference type="GO" id="GO:0010629">
    <property type="term" value="P:negative regulation of gene expression"/>
    <property type="evidence" value="ECO:0007669"/>
    <property type="project" value="TreeGrafter"/>
</dbReference>
<feature type="domain" description="Macro" evidence="12">
    <location>
        <begin position="1054"/>
        <end position="1238"/>
    </location>
</feature>
<evidence type="ECO:0000259" key="12">
    <source>
        <dbReference type="PROSITE" id="PS51154"/>
    </source>
</evidence>
<reference evidence="13 14" key="1">
    <citation type="submission" date="2024-02" db="EMBL/GenBank/DDBJ databases">
        <title>Chromosome-scale genome assembly of the rough periwinkle Littorina saxatilis.</title>
        <authorList>
            <person name="De Jode A."/>
            <person name="Faria R."/>
            <person name="Formenti G."/>
            <person name="Sims Y."/>
            <person name="Smith T.P."/>
            <person name="Tracey A."/>
            <person name="Wood J.M.D."/>
            <person name="Zagrodzka Z.B."/>
            <person name="Johannesson K."/>
            <person name="Butlin R.K."/>
            <person name="Leder E.H."/>
        </authorList>
    </citation>
    <scope>NUCLEOTIDE SEQUENCE [LARGE SCALE GENOMIC DNA]</scope>
    <source>
        <strain evidence="13">Snail1</strain>
        <tissue evidence="13">Muscle</tissue>
    </source>
</reference>
<evidence type="ECO:0000256" key="4">
    <source>
        <dbReference type="ARBA" id="ARBA00023027"/>
    </source>
</evidence>
<dbReference type="InterPro" id="IPR004170">
    <property type="entry name" value="WWE_dom"/>
</dbReference>
<evidence type="ECO:0000256" key="6">
    <source>
        <dbReference type="PROSITE-ProRule" id="PRU00176"/>
    </source>
</evidence>
<dbReference type="PROSITE" id="PS50102">
    <property type="entry name" value="RRM"/>
    <property type="match status" value="2"/>
</dbReference>
<dbReference type="PANTHER" id="PTHR14453">
    <property type="entry name" value="PARP/ZINC FINGER CCCH TYPE DOMAIN CONTAINING PROTEIN"/>
    <property type="match status" value="1"/>
</dbReference>
<dbReference type="EMBL" id="JBAMIC010000003">
    <property type="protein sequence ID" value="KAK7110514.1"/>
    <property type="molecule type" value="Genomic_DNA"/>
</dbReference>
<sequence length="1872" mass="206225">MVKGLDLRKDEVCRLYFENPRKGGGDIAELVVDEDQEAIFITFEDPEVAQKVITMPHKIGGRDLEVSLYTPKKAAPMRHKSQEPAEEEEEAPLRTVVFHIGQETSESEDTYALYFESPRHGGGEVEKVNIDKEKGLVYVTFEEPSVAERVAGKTHRIAGRQVEVTLFQPPKPRPTYPNKLLFKNIADGTTRDCLCMYLERITGLEPAEVLYGDEVGTVLVTFAEEPDLVKTAQFCQKRELEKRQLTVAKVPISNCLLVENLNDRTTEDTVELYFENKRSGGGAVEKVEMVPEENKCFVFFEDHEVLDGVLQKPHKIDGAPLSVKRYMECLGQSGGSQDPTAFTAPKPVVMTNVDPYKVAFLRQSQEIKAGFLQQLSNSHAEVKFEGDNLSIACSLNPSVPKARILARTWATDVQQVAGEFLGMIDVLKRHLVQQIWPEVETAVRSANIASPKGAAFFPVPEESAFVVVGMKSMAKELLDKINVVASKVEEEIERKSQEVTETNSKLEPYKLRLLLAMGFQIEAGKRHEGLRIDINIRKNSIVFQGLLKDVKESQVEMYETLQAVTREKITEMSDMQKKVLDTKETKPYIVQKFKADKIAAVWEIGQKGEVMVHAFNDKNLVKAVHIIKKSVPEHVCQLNPESAQLLISQDWKSLVNRQISAHPGLLLIAPSHDNQQVFIACTDNIMHGVVEDIEMFLRENTIYSQVMRFSPSRQVFIHSHWQGKLQNIGERLRAYRVQLSLKEAGTEMYVKGTEQGLQEVRKNLEQLGEKIICHEQVCTDQGTVKLLNSNCEKDLKMIGRGSHCVLGLQREPADLQVVQSSHPVAASPGQMGGTANTAASVQLPSGVSVSVMQGDITQMPVDAIVNAANARMDHVGGLARDIVDKGGDTIQAECYKNLKTRANQLKEGDVLVSGSGRLPCKIIIHAVGPMYKGGRAGEEECLYETVMKCMETVNSDGHSSIAIPAISTGIFGYPARESTRVIVEAVKAFLDSHRRCTVKNVYFCHVGGDIVQLFTTAVQTTFPSARSTSTAYKPAAVPRKGTAFGQPARQFPMSGGGAASSHRVINVSIISGELAKQTVDVIVNSTSNGLDLQNGAVSSSILKAAGVSLQDECKTKYPGGIQAGDIACTMGHNLNCMEVFHLVLCNYSNPSAAQLLGRSMTKCLVEASKRHYTSIAFPVLGTGNLGYPAPTVAHTMLDAIDKFQNATPSTTLRDARIVVYHTDVKILQEFKKAQSGMGGASFAPSLTRGSGARHNRVFAETVVDQSYQQVASGGAASSTSNAEFDIGGLRFVIKKGDITEEDTDAIVNSTNSQLDLSRGGVAGALKKKCGSKLESECRSKAAEIQLNGVVQTKAYNLRCKIILHVDADTFSNSWEDGIEACLKYAESKGVRSIAMPALGTGIGLSAGASASALFNTVVKMYANGSGSVGEIRVVLFDKKMIPPFVSAVQAKGEKHNKSRKGFFNYIKSAFTGSTAAVKQTVDNPVQEEATIFVYAESRKDVDQALTSLDELVKEKFTRKEITDDFIMSLGPQEELRIQAIAQRHNVEVQIHKFAGRIVGDGMHHNVFDCMQEISNVIREVERKQQQKEAASMLANMVQWCYLEVTTTGTEAQPYAPKENHVIETAFQDKKKTAQIEDQDKNVYIIDFDSMMEYPKSDFNDSVSVIRRDKIKDMATGQVPENWEKHLPNDTVKLVPLPATDAEYQTVVTGFQQTVGNVAIVAVKRIQNPHLYHQYVAKKAHLEKQNPPGTTNEKSLWHGTSSDAIQNINHHGFNRSFCGKNATAYGQGVYFAVNANYSANATYSPPDPSGTRHMYLCKVLVGVPTKGSSAMRVLPMRQGHILYDSAVDNVQNPSMYVIFNDTQAYPEYLIDFQ</sequence>
<keyword evidence="6" id="KW-0694">RNA-binding</keyword>
<dbReference type="InterPro" id="IPR034464">
    <property type="entry name" value="PAR10_RRM1_2"/>
</dbReference>
<feature type="domain" description="PARP catalytic" evidence="11">
    <location>
        <begin position="1678"/>
        <end position="1872"/>
    </location>
</feature>
<dbReference type="SUPFAM" id="SSF117839">
    <property type="entry name" value="WWE domain"/>
    <property type="match status" value="1"/>
</dbReference>
<dbReference type="SUPFAM" id="SSF52949">
    <property type="entry name" value="Macro domain-like"/>
    <property type="match status" value="3"/>
</dbReference>
<dbReference type="SMART" id="SM00360">
    <property type="entry name" value="RRM"/>
    <property type="match status" value="4"/>
</dbReference>
<evidence type="ECO:0000256" key="1">
    <source>
        <dbReference type="ARBA" id="ARBA00004123"/>
    </source>
</evidence>
<feature type="domain" description="Macro" evidence="12">
    <location>
        <begin position="836"/>
        <end position="1022"/>
    </location>
</feature>
<dbReference type="Gene3D" id="3.30.720.50">
    <property type="match status" value="1"/>
</dbReference>
<dbReference type="GO" id="GO:0003950">
    <property type="term" value="F:NAD+ poly-ADP-ribosyltransferase activity"/>
    <property type="evidence" value="ECO:0007669"/>
    <property type="project" value="UniProtKB-UniRule"/>
</dbReference>
<keyword evidence="8" id="KW-0175">Coiled coil</keyword>
<dbReference type="SMART" id="SM00506">
    <property type="entry name" value="A1pp"/>
    <property type="match status" value="3"/>
</dbReference>
<evidence type="ECO:0000313" key="14">
    <source>
        <dbReference type="Proteomes" id="UP001374579"/>
    </source>
</evidence>
<dbReference type="EC" id="2.4.2.-" evidence="7"/>
<dbReference type="GO" id="GO:0003723">
    <property type="term" value="F:RNA binding"/>
    <property type="evidence" value="ECO:0007669"/>
    <property type="project" value="UniProtKB-UniRule"/>
</dbReference>
<dbReference type="SUPFAM" id="SSF56399">
    <property type="entry name" value="ADP-ribosylation"/>
    <property type="match status" value="1"/>
</dbReference>
<dbReference type="FunFam" id="3.90.228.10:FF:000008">
    <property type="entry name" value="Poly [ADP-ribose] polymerase"/>
    <property type="match status" value="1"/>
</dbReference>
<dbReference type="InterPro" id="IPR052056">
    <property type="entry name" value="Mono-ARTD/PARP"/>
</dbReference>
<accession>A0AAN9BSS6</accession>
<feature type="coiled-coil region" evidence="8">
    <location>
        <begin position="750"/>
        <end position="777"/>
    </location>
</feature>
<dbReference type="PROSITE" id="PS50918">
    <property type="entry name" value="WWE"/>
    <property type="match status" value="1"/>
</dbReference>
<keyword evidence="3 7" id="KW-0808">Transferase</keyword>
<evidence type="ECO:0000259" key="11">
    <source>
        <dbReference type="PROSITE" id="PS51059"/>
    </source>
</evidence>